<dbReference type="eggNOG" id="COG3292">
    <property type="taxonomic scope" value="Bacteria"/>
</dbReference>
<dbReference type="AlphaFoldDB" id="V6SSE6"/>
<dbReference type="Gene3D" id="2.130.10.10">
    <property type="entry name" value="YVTN repeat-like/Quinoprotein amine dehydrogenase"/>
    <property type="match status" value="1"/>
</dbReference>
<keyword evidence="1" id="KW-0472">Membrane</keyword>
<dbReference type="PANTHER" id="PTHR34220:SF7">
    <property type="entry name" value="SENSOR HISTIDINE KINASE YPDA"/>
    <property type="match status" value="1"/>
</dbReference>
<accession>V6SSE6</accession>
<dbReference type="InterPro" id="IPR015943">
    <property type="entry name" value="WD40/YVTN_repeat-like_dom_sf"/>
</dbReference>
<dbReference type="InterPro" id="IPR011110">
    <property type="entry name" value="Reg_prop"/>
</dbReference>
<dbReference type="STRING" id="1341181.FLJC2902T_00260"/>
<dbReference type="InterPro" id="IPR010559">
    <property type="entry name" value="Sig_transdc_His_kin_internal"/>
</dbReference>
<name>V6SSE6_9FLAO</name>
<dbReference type="Proteomes" id="UP000018004">
    <property type="component" value="Unassembled WGS sequence"/>
</dbReference>
<dbReference type="InterPro" id="IPR050640">
    <property type="entry name" value="Bact_2-comp_sensor_kinase"/>
</dbReference>
<dbReference type="Pfam" id="PF07494">
    <property type="entry name" value="Reg_prop"/>
    <property type="match status" value="1"/>
</dbReference>
<evidence type="ECO:0000259" key="2">
    <source>
        <dbReference type="Pfam" id="PF06580"/>
    </source>
</evidence>
<dbReference type="InterPro" id="IPR013783">
    <property type="entry name" value="Ig-like_fold"/>
</dbReference>
<organism evidence="3 4">
    <name type="scientific">Flavobacterium limnosediminis JC2902</name>
    <dbReference type="NCBI Taxonomy" id="1341181"/>
    <lineage>
        <taxon>Bacteria</taxon>
        <taxon>Pseudomonadati</taxon>
        <taxon>Bacteroidota</taxon>
        <taxon>Flavobacteriia</taxon>
        <taxon>Flavobacteriales</taxon>
        <taxon>Flavobacteriaceae</taxon>
        <taxon>Flavobacterium</taxon>
    </lineage>
</organism>
<keyword evidence="1" id="KW-0812">Transmembrane</keyword>
<protein>
    <recommendedName>
        <fullName evidence="2">Signal transduction histidine kinase internal region domain-containing protein</fullName>
    </recommendedName>
</protein>
<gene>
    <name evidence="3" type="ORF">FLJC2902T_00260</name>
</gene>
<dbReference type="Pfam" id="PF06580">
    <property type="entry name" value="His_kinase"/>
    <property type="match status" value="1"/>
</dbReference>
<sequence length="955" mass="110623">MRLLLSIIFVLTISLAFGQNPYYHNISKASGLPSESVYDIFQDSNGFMWFATGKGLCRYDGNSFRIFTADFQTSKSGSCIKEDPYGRIWYENFDGYLYYVEKGKLKSLSQPASVGYYSYGIIKNKLFAIKSKQLFIYNLKTLTLEKKIQIDYNDFRTAFGDGIKFYILGKRLYEFDENGNKKTTTLPQNPKDFESPLLQKGPNGLFITSKFSNTYYLYKNGLFTKKQFPFATDFVQNIAFIENKHWLCTSKGVFRINARTNESKSYFNGDNISYVFMDNQKNYWISTLDKGLYFIENFDTKLYELTPRPIILDASKEALFIGTEKDELYKMNLSDNTISSIYKGNSNHTINQLTYDNINRQLFFTSTKFHNFKDKLRSDFKISIKEISRIDSKYFSYAATSISGIFAVNNNEKSNWDIVFDKNKAPTTPNFNQAQLIKNHNAKSTTYNPVNKTIYYATNNGLIAYSLKGAKEIKHDNKTIYFTKLKYFNAVLYGVTNNEKVYTVDRFNHIKPYSLPKAIQNEKIEKIDLEKNSLYLFTANAIYETDLITGRFRKVINLTQDIEMTDLTFIDNKLYFASSKGIIVKERNRYKATVQPKLIINEFSANDKNFDINSIPNLNHDQNDIKINFSLLSFIPNEQYDVYYKINDSKWRKSDPSNRSLILSTLSPGKYTVSLKIGSDNKKISVQEVEFTIKKPLWLNPIVMVLAVALLILLVFSYYKWQIQKIEKRNQLLLDKVNLEKNLNQSKLKAVKSQMNPHFFYNALNTIQSYILSNDKKQAVNYLSKFSSLTRTILEMTEKENVTVAEEVKTLRLYLDIEKARFEDDFNYEIIVGDNVDSESIKIPSMLLQPYIENAVKHGLLHKHGEKLLHIIFEKTNDILKISIDDNGIGRKKSAELNAVKNKNHKSFATKAIQSRVELLNQYTQKNISIDYIDKVNQENQPEGTTVIFTIPITH</sequence>
<evidence type="ECO:0000256" key="1">
    <source>
        <dbReference type="SAM" id="Phobius"/>
    </source>
</evidence>
<dbReference type="InterPro" id="IPR036890">
    <property type="entry name" value="HATPase_C_sf"/>
</dbReference>
<dbReference type="Gene3D" id="3.30.565.10">
    <property type="entry name" value="Histidine kinase-like ATPase, C-terminal domain"/>
    <property type="match status" value="1"/>
</dbReference>
<proteinExistence type="predicted"/>
<evidence type="ECO:0000313" key="4">
    <source>
        <dbReference type="Proteomes" id="UP000018004"/>
    </source>
</evidence>
<feature type="transmembrane region" description="Helical" evidence="1">
    <location>
        <begin position="697"/>
        <end position="719"/>
    </location>
</feature>
<dbReference type="SUPFAM" id="SSF55874">
    <property type="entry name" value="ATPase domain of HSP90 chaperone/DNA topoisomerase II/histidine kinase"/>
    <property type="match status" value="1"/>
</dbReference>
<keyword evidence="4" id="KW-1185">Reference proteome</keyword>
<dbReference type="PANTHER" id="PTHR34220">
    <property type="entry name" value="SENSOR HISTIDINE KINASE YPDA"/>
    <property type="match status" value="1"/>
</dbReference>
<dbReference type="OrthoDB" id="9809670at2"/>
<feature type="domain" description="Signal transduction histidine kinase internal region" evidence="2">
    <location>
        <begin position="747"/>
        <end position="826"/>
    </location>
</feature>
<dbReference type="GO" id="GO:0000155">
    <property type="term" value="F:phosphorelay sensor kinase activity"/>
    <property type="evidence" value="ECO:0007669"/>
    <property type="project" value="InterPro"/>
</dbReference>
<dbReference type="SUPFAM" id="SSF63829">
    <property type="entry name" value="Calcium-dependent phosphotriesterase"/>
    <property type="match status" value="2"/>
</dbReference>
<keyword evidence="1" id="KW-1133">Transmembrane helix</keyword>
<dbReference type="Gene3D" id="2.60.40.10">
    <property type="entry name" value="Immunoglobulins"/>
    <property type="match status" value="1"/>
</dbReference>
<dbReference type="eggNOG" id="COG2972">
    <property type="taxonomic scope" value="Bacteria"/>
</dbReference>
<reference evidence="3 4" key="1">
    <citation type="submission" date="2013-08" db="EMBL/GenBank/DDBJ databases">
        <title>Flavobacterium limnosediminis JC2902 genome sequencing.</title>
        <authorList>
            <person name="Lee K."/>
            <person name="Yi H."/>
            <person name="Park S."/>
            <person name="Chun J."/>
        </authorList>
    </citation>
    <scope>NUCLEOTIDE SEQUENCE [LARGE SCALE GENOMIC DNA]</scope>
    <source>
        <strain evidence="3 4">JC2902</strain>
    </source>
</reference>
<dbReference type="RefSeq" id="WP_023577742.1">
    <property type="nucleotide sequence ID" value="NZ_AVGG01000001.1"/>
</dbReference>
<comment type="caution">
    <text evidence="3">The sequence shown here is derived from an EMBL/GenBank/DDBJ whole genome shotgun (WGS) entry which is preliminary data.</text>
</comment>
<dbReference type="GO" id="GO:0016020">
    <property type="term" value="C:membrane"/>
    <property type="evidence" value="ECO:0007669"/>
    <property type="project" value="InterPro"/>
</dbReference>
<dbReference type="EMBL" id="AVGG01000001">
    <property type="protein sequence ID" value="ESU29561.1"/>
    <property type="molecule type" value="Genomic_DNA"/>
</dbReference>
<dbReference type="PATRIC" id="fig|1341181.4.peg.24"/>
<evidence type="ECO:0000313" key="3">
    <source>
        <dbReference type="EMBL" id="ESU29561.1"/>
    </source>
</evidence>